<feature type="transmembrane region" description="Helical" evidence="5">
    <location>
        <begin position="471"/>
        <end position="491"/>
    </location>
</feature>
<evidence type="ECO:0000256" key="1">
    <source>
        <dbReference type="ARBA" id="ARBA00004141"/>
    </source>
</evidence>
<keyword evidence="2 5" id="KW-0812">Transmembrane</keyword>
<keyword evidence="3 5" id="KW-1133">Transmembrane helix</keyword>
<gene>
    <name evidence="7" type="primary">SLC7A2_11</name>
</gene>
<organism evidence="7">
    <name type="scientific">Melanaphis sacchari</name>
    <dbReference type="NCBI Taxonomy" id="742174"/>
    <lineage>
        <taxon>Eukaryota</taxon>
        <taxon>Metazoa</taxon>
        <taxon>Ecdysozoa</taxon>
        <taxon>Arthropoda</taxon>
        <taxon>Hexapoda</taxon>
        <taxon>Insecta</taxon>
        <taxon>Pterygota</taxon>
        <taxon>Neoptera</taxon>
        <taxon>Paraneoptera</taxon>
        <taxon>Hemiptera</taxon>
        <taxon>Sternorrhyncha</taxon>
        <taxon>Aphidomorpha</taxon>
        <taxon>Aphidoidea</taxon>
        <taxon>Aphididae</taxon>
        <taxon>Aphidini</taxon>
        <taxon>Melanaphis</taxon>
    </lineage>
</organism>
<dbReference type="EMBL" id="GFXV01004378">
    <property type="protein sequence ID" value="MBW16183.1"/>
    <property type="molecule type" value="Transcribed_RNA"/>
</dbReference>
<feature type="transmembrane region" description="Helical" evidence="5">
    <location>
        <begin position="104"/>
        <end position="122"/>
    </location>
</feature>
<feature type="transmembrane region" description="Helical" evidence="5">
    <location>
        <begin position="38"/>
        <end position="60"/>
    </location>
</feature>
<feature type="transmembrane region" description="Helical" evidence="5">
    <location>
        <begin position="531"/>
        <end position="552"/>
    </location>
</feature>
<feature type="transmembrane region" description="Helical" evidence="5">
    <location>
        <begin position="201"/>
        <end position="221"/>
    </location>
</feature>
<dbReference type="GO" id="GO:0097638">
    <property type="term" value="P:L-arginine import across plasma membrane"/>
    <property type="evidence" value="ECO:0007669"/>
    <property type="project" value="TreeGrafter"/>
</dbReference>
<evidence type="ECO:0000256" key="4">
    <source>
        <dbReference type="ARBA" id="ARBA00023136"/>
    </source>
</evidence>
<dbReference type="GO" id="GO:0005886">
    <property type="term" value="C:plasma membrane"/>
    <property type="evidence" value="ECO:0007669"/>
    <property type="project" value="TreeGrafter"/>
</dbReference>
<dbReference type="OrthoDB" id="3900342at2759"/>
<evidence type="ECO:0000256" key="2">
    <source>
        <dbReference type="ARBA" id="ARBA00022692"/>
    </source>
</evidence>
<dbReference type="InterPro" id="IPR002293">
    <property type="entry name" value="AA/rel_permease1"/>
</dbReference>
<comment type="subcellular location">
    <subcellularLocation>
        <location evidence="1">Membrane</location>
        <topology evidence="1">Multi-pass membrane protein</topology>
    </subcellularLocation>
</comment>
<reference evidence="7" key="1">
    <citation type="submission" date="2017-10" db="EMBL/GenBank/DDBJ databases">
        <title>Transcriptome Assembly of Sugarcane Aphid Adults.</title>
        <authorList>
            <person name="Scully E.D."/>
            <person name="Palmer N.A."/>
            <person name="Geib S.M."/>
            <person name="Sarath G."/>
            <person name="Sattler S.E."/>
        </authorList>
    </citation>
    <scope>NUCLEOTIDE SEQUENCE</scope>
    <source>
        <tissue evidence="7">Whole body</tissue>
    </source>
</reference>
<keyword evidence="4 5" id="KW-0472">Membrane</keyword>
<feature type="transmembrane region" description="Helical" evidence="5">
    <location>
        <begin position="282"/>
        <end position="309"/>
    </location>
</feature>
<dbReference type="GO" id="GO:0061459">
    <property type="term" value="F:L-arginine transmembrane transporter activity"/>
    <property type="evidence" value="ECO:0007669"/>
    <property type="project" value="TreeGrafter"/>
</dbReference>
<sequence>MAEFRNYKNDQSFLKTMLRRKKESDLSAEPTKNQLSRVLGLVDLISLGVGSTLGLGAYVLAGEVAVKFTGPAVVLSFAFAAIASALSGLCYAEFASRVPKAGSAYAFSYVGIGEIVAFLIGWDLILEYSIGCASIARALSGHIDKPLGYPMRNYFQQTFPMNVDFLAPYPDLFSFTSILMLTLLIAWGMRESSLLNKIFTIVNLLTVSTVVITGLFKIDFYNWSIPKESIPPNVKGGEGGFLPFGWSGVFMGAATCFYGFVGFDAIATTGEEAKRPTRDIPLAIVISLSIITLSYCSVAIILTLMWPYYYQDPEAPFPHIYQQIGWHVLEWIVTIGAVFALCTNMIGTLFPLPRILYSMASDGLLFHIFSKVDSKTKTPFWGTFICGAFAAILSSLFDLQQLMNMMSIGTLMAYSLVCICVLILRYTNDDSEESKTRDNGRFRSSLMKLLSSSFNLPKSQITTKNTGRTSIIIVMVYLVVSICFCSSISIAQNEGKFTTVTFAACIVFGVCLLVLCYSLSRQPQSTNQPTFHVPCVPFVPCLSVVLNIYLMTQLDSSTWIRFTVWLFIGMLIYLFYGLQHSVERLNQRRIVDETYMKQIRYEIQVY</sequence>
<dbReference type="Pfam" id="PF13906">
    <property type="entry name" value="AA_permease_C"/>
    <property type="match status" value="1"/>
</dbReference>
<dbReference type="Pfam" id="PF13520">
    <property type="entry name" value="AA_permease_2"/>
    <property type="match status" value="1"/>
</dbReference>
<name>A0A2H8TPS2_9HEMI</name>
<feature type="transmembrane region" description="Helical" evidence="5">
    <location>
        <begin position="241"/>
        <end position="261"/>
    </location>
</feature>
<dbReference type="Gene3D" id="1.20.1740.10">
    <property type="entry name" value="Amino acid/polyamine transporter I"/>
    <property type="match status" value="2"/>
</dbReference>
<accession>A0A2H8TPS2</accession>
<evidence type="ECO:0000313" key="7">
    <source>
        <dbReference type="EMBL" id="MBW16183.1"/>
    </source>
</evidence>
<feature type="transmembrane region" description="Helical" evidence="5">
    <location>
        <begin position="172"/>
        <end position="189"/>
    </location>
</feature>
<evidence type="ECO:0000259" key="6">
    <source>
        <dbReference type="Pfam" id="PF13906"/>
    </source>
</evidence>
<protein>
    <submittedName>
        <fullName evidence="7">Low affinity cationic amino acid transporter 2</fullName>
    </submittedName>
</protein>
<feature type="domain" description="Cationic amino acid transporter C-terminal" evidence="6">
    <location>
        <begin position="531"/>
        <end position="581"/>
    </location>
</feature>
<dbReference type="AlphaFoldDB" id="A0A2H8TPS2"/>
<dbReference type="GO" id="GO:0000064">
    <property type="term" value="F:L-ornithine transmembrane transporter activity"/>
    <property type="evidence" value="ECO:0007669"/>
    <property type="project" value="TreeGrafter"/>
</dbReference>
<feature type="transmembrane region" description="Helical" evidence="5">
    <location>
        <begin position="329"/>
        <end position="357"/>
    </location>
</feature>
<feature type="transmembrane region" description="Helical" evidence="5">
    <location>
        <begin position="403"/>
        <end position="427"/>
    </location>
</feature>
<dbReference type="GO" id="GO:0015189">
    <property type="term" value="F:L-lysine transmembrane transporter activity"/>
    <property type="evidence" value="ECO:0007669"/>
    <property type="project" value="TreeGrafter"/>
</dbReference>
<feature type="transmembrane region" description="Helical" evidence="5">
    <location>
        <begin position="497"/>
        <end position="519"/>
    </location>
</feature>
<feature type="transmembrane region" description="Helical" evidence="5">
    <location>
        <begin position="72"/>
        <end position="92"/>
    </location>
</feature>
<dbReference type="PANTHER" id="PTHR43243">
    <property type="entry name" value="INNER MEMBRANE TRANSPORTER YGJI-RELATED"/>
    <property type="match status" value="1"/>
</dbReference>
<dbReference type="FunFam" id="1.20.1740.10:FF:000010">
    <property type="entry name" value="probable cationic amino acid transporter"/>
    <property type="match status" value="1"/>
</dbReference>
<dbReference type="InterPro" id="IPR029485">
    <property type="entry name" value="CAT_C"/>
</dbReference>
<dbReference type="PANTHER" id="PTHR43243:SF95">
    <property type="entry name" value="LD37241P"/>
    <property type="match status" value="1"/>
</dbReference>
<feature type="transmembrane region" description="Helical" evidence="5">
    <location>
        <begin position="558"/>
        <end position="578"/>
    </location>
</feature>
<feature type="transmembrane region" description="Helical" evidence="5">
    <location>
        <begin position="378"/>
        <end position="397"/>
    </location>
</feature>
<dbReference type="PIRSF" id="PIRSF006060">
    <property type="entry name" value="AA_transporter"/>
    <property type="match status" value="1"/>
</dbReference>
<evidence type="ECO:0000256" key="3">
    <source>
        <dbReference type="ARBA" id="ARBA00022989"/>
    </source>
</evidence>
<proteinExistence type="predicted"/>
<evidence type="ECO:0000256" key="5">
    <source>
        <dbReference type="SAM" id="Phobius"/>
    </source>
</evidence>